<feature type="transmembrane region" description="Helical" evidence="16">
    <location>
        <begin position="348"/>
        <end position="365"/>
    </location>
</feature>
<protein>
    <recommendedName>
        <fullName evidence="4 16">NADH-ubiquinone oxidoreductase chain 4</fullName>
        <ecNumber evidence="3 16">7.1.1.2</ecNumber>
    </recommendedName>
</protein>
<name>A0A0M3WMS3_OBSHI</name>
<keyword evidence="5 16" id="KW-0813">Transport</keyword>
<feature type="transmembrane region" description="Helical" evidence="16">
    <location>
        <begin position="184"/>
        <end position="202"/>
    </location>
</feature>
<dbReference type="Pfam" id="PF01059">
    <property type="entry name" value="Oxidored_q5_N"/>
    <property type="match status" value="1"/>
</dbReference>
<feature type="transmembrane region" description="Helical" evidence="16">
    <location>
        <begin position="88"/>
        <end position="106"/>
    </location>
</feature>
<comment type="subcellular location">
    <subcellularLocation>
        <location evidence="1 16">Mitochondrion membrane</location>
        <topology evidence="1 16">Multi-pass membrane protein</topology>
    </subcellularLocation>
</comment>
<organism evidence="19">
    <name type="scientific">Obscurella hidalgoi</name>
    <name type="common">Land snail</name>
    <dbReference type="NCBI Taxonomy" id="1663726"/>
    <lineage>
        <taxon>Eukaryota</taxon>
        <taxon>Metazoa</taxon>
        <taxon>Spiralia</taxon>
        <taxon>Lophotrochozoa</taxon>
        <taxon>Mollusca</taxon>
        <taxon>Gastropoda</taxon>
        <taxon>Caenogastropoda</taxon>
        <taxon>Architaenioglossa</taxon>
        <taxon>Cyclophoroidea</taxon>
        <taxon>Cochlostomatidae</taxon>
        <taxon>Obscurella</taxon>
    </lineage>
</organism>
<feature type="transmembrane region" description="Helical" evidence="16">
    <location>
        <begin position="256"/>
        <end position="275"/>
    </location>
</feature>
<accession>A0A0M3WMS3</accession>
<keyword evidence="9 16" id="KW-0249">Electron transport</keyword>
<comment type="catalytic activity">
    <reaction evidence="15 16">
        <text>a ubiquinone + NADH + 5 H(+)(in) = a ubiquinol + NAD(+) + 4 H(+)(out)</text>
        <dbReference type="Rhea" id="RHEA:29091"/>
        <dbReference type="Rhea" id="RHEA-COMP:9565"/>
        <dbReference type="Rhea" id="RHEA-COMP:9566"/>
        <dbReference type="ChEBI" id="CHEBI:15378"/>
        <dbReference type="ChEBI" id="CHEBI:16389"/>
        <dbReference type="ChEBI" id="CHEBI:17976"/>
        <dbReference type="ChEBI" id="CHEBI:57540"/>
        <dbReference type="ChEBI" id="CHEBI:57945"/>
        <dbReference type="EC" id="7.1.1.2"/>
    </reaction>
</comment>
<dbReference type="GO" id="GO:0042773">
    <property type="term" value="P:ATP synthesis coupled electron transport"/>
    <property type="evidence" value="ECO:0007669"/>
    <property type="project" value="InterPro"/>
</dbReference>
<keyword evidence="14 16" id="KW-0472">Membrane</keyword>
<feature type="transmembrane region" description="Helical" evidence="16">
    <location>
        <begin position="60"/>
        <end position="76"/>
    </location>
</feature>
<dbReference type="CTD" id="4538"/>
<keyword evidence="11 16" id="KW-0520">NAD</keyword>
<dbReference type="Pfam" id="PF00361">
    <property type="entry name" value="Proton_antipo_M"/>
    <property type="match status" value="1"/>
</dbReference>
<comment type="function">
    <text evidence="16">Core subunit of the mitochondrial membrane respiratory chain NADH dehydrogenase (Complex I) which catalyzes electron transfer from NADH through the respiratory chain, using ubiquinone as an electron acceptor. Essential for the catalytic activity and assembly of complex I.</text>
</comment>
<keyword evidence="13 16" id="KW-0496">Mitochondrion</keyword>
<dbReference type="PANTHER" id="PTHR43507">
    <property type="entry name" value="NADH-UBIQUINONE OXIDOREDUCTASE CHAIN 4"/>
    <property type="match status" value="1"/>
</dbReference>
<dbReference type="InterPro" id="IPR001750">
    <property type="entry name" value="ND/Mrp_TM"/>
</dbReference>
<dbReference type="RefSeq" id="YP_009169468.1">
    <property type="nucleotide sequence ID" value="NC_028004.1"/>
</dbReference>
<dbReference type="PANTHER" id="PTHR43507:SF20">
    <property type="entry name" value="NADH-UBIQUINONE OXIDOREDUCTASE CHAIN 4"/>
    <property type="match status" value="1"/>
</dbReference>
<dbReference type="InterPro" id="IPR003918">
    <property type="entry name" value="NADH_UbQ_OxRdtase"/>
</dbReference>
<proteinExistence type="inferred from homology"/>
<feature type="transmembrane region" description="Helical" evidence="16">
    <location>
        <begin position="112"/>
        <end position="133"/>
    </location>
</feature>
<feature type="domain" description="NADH:ubiquinone oxidoreductase chain 4 N-terminal" evidence="18">
    <location>
        <begin position="1"/>
        <end position="104"/>
    </location>
</feature>
<dbReference type="AlphaFoldDB" id="A0A0M3WMS3"/>
<evidence type="ECO:0000256" key="5">
    <source>
        <dbReference type="ARBA" id="ARBA00022448"/>
    </source>
</evidence>
<dbReference type="InterPro" id="IPR000260">
    <property type="entry name" value="NADH4_N"/>
</dbReference>
<evidence type="ECO:0000256" key="10">
    <source>
        <dbReference type="ARBA" id="ARBA00022989"/>
    </source>
</evidence>
<evidence type="ECO:0000256" key="9">
    <source>
        <dbReference type="ARBA" id="ARBA00022982"/>
    </source>
</evidence>
<evidence type="ECO:0000256" key="14">
    <source>
        <dbReference type="ARBA" id="ARBA00023136"/>
    </source>
</evidence>
<sequence>MLSLLFLNIFVMCFYNFNFFWYFSIWILGVSAFMSLLNIWEPLTTFSLMTGLLYSDPMSSLLISLTLWISFLMLLASHPSVKELKNNISSFVSVILLLNLILILSFCLSDVIFFYFMFESSLLPTLILILGWGSQPERLQAGMYMMLYTISASLPLILLILWACQQLQTSKISYAALIRGAVEMPAYLLELLTFVVFLAFLVKLPMFSVHLWLPKAHVEAPVAGSMVLAAILLKLGGYGIIRIYQFFNFSFSNMTYVYLLLAVLGGLITNMICFRQIDMKSLIAYSSIGHMSLVLVGIFSGTSWGWAGALVLMMSHGFCSSGLFAMANCIYEKTHTRSLFLNKGMMSLWPIFSMCWFLLCALNMASPPSINLLGEIFIFPAALFSSIYLVFFLSTMSFLSTLCAMYLFMATEHGAEPKFSNSFNGISNLQITFAFLHWVPANFLIVSSQTISIWV</sequence>
<keyword evidence="6 16" id="KW-0679">Respiratory chain</keyword>
<evidence type="ECO:0000256" key="12">
    <source>
        <dbReference type="ARBA" id="ARBA00023075"/>
    </source>
</evidence>
<keyword evidence="7 16" id="KW-0812">Transmembrane</keyword>
<geneLocation type="mitochondrion" evidence="19"/>
<evidence type="ECO:0000259" key="17">
    <source>
        <dbReference type="Pfam" id="PF00361"/>
    </source>
</evidence>
<dbReference type="GO" id="GO:0048039">
    <property type="term" value="F:ubiquinone binding"/>
    <property type="evidence" value="ECO:0007669"/>
    <property type="project" value="TreeGrafter"/>
</dbReference>
<gene>
    <name evidence="19" type="primary">ND4</name>
</gene>
<feature type="transmembrane region" description="Helical" evidence="16">
    <location>
        <begin position="145"/>
        <end position="164"/>
    </location>
</feature>
<feature type="domain" description="NADH:quinone oxidoreductase/Mrp antiporter transmembrane" evidence="17">
    <location>
        <begin position="110"/>
        <end position="399"/>
    </location>
</feature>
<comment type="similarity">
    <text evidence="2 16">Belongs to the complex I subunit 4 family.</text>
</comment>
<evidence type="ECO:0000256" key="1">
    <source>
        <dbReference type="ARBA" id="ARBA00004225"/>
    </source>
</evidence>
<dbReference type="EC" id="7.1.1.2" evidence="3 16"/>
<evidence type="ECO:0000256" key="3">
    <source>
        <dbReference type="ARBA" id="ARBA00012944"/>
    </source>
</evidence>
<reference evidence="19" key="1">
    <citation type="journal article" date="2015" name="Mol. Phylogenet. Evol.">
        <title>Caenogastropod mitogenomics.</title>
        <authorList>
            <person name="Osca D."/>
            <person name="Templado J."/>
            <person name="Zardoya R."/>
        </authorList>
    </citation>
    <scope>NUCLEOTIDE SEQUENCE</scope>
</reference>
<evidence type="ECO:0000256" key="13">
    <source>
        <dbReference type="ARBA" id="ARBA00023128"/>
    </source>
</evidence>
<keyword evidence="12 16" id="KW-0830">Ubiquinone</keyword>
<feature type="transmembrane region" description="Helical" evidence="16">
    <location>
        <begin position="377"/>
        <end position="408"/>
    </location>
</feature>
<evidence type="ECO:0000256" key="15">
    <source>
        <dbReference type="ARBA" id="ARBA00049551"/>
    </source>
</evidence>
<evidence type="ECO:0000256" key="2">
    <source>
        <dbReference type="ARBA" id="ARBA00009025"/>
    </source>
</evidence>
<evidence type="ECO:0000256" key="16">
    <source>
        <dbReference type="RuleBase" id="RU003297"/>
    </source>
</evidence>
<evidence type="ECO:0000256" key="6">
    <source>
        <dbReference type="ARBA" id="ARBA00022660"/>
    </source>
</evidence>
<evidence type="ECO:0000313" key="19">
    <source>
        <dbReference type="EMBL" id="AKL90686.1"/>
    </source>
</evidence>
<dbReference type="GeneID" id="26042559"/>
<dbReference type="GO" id="GO:0008137">
    <property type="term" value="F:NADH dehydrogenase (ubiquinone) activity"/>
    <property type="evidence" value="ECO:0007669"/>
    <property type="project" value="UniProtKB-UniRule"/>
</dbReference>
<evidence type="ECO:0000256" key="7">
    <source>
        <dbReference type="ARBA" id="ARBA00022692"/>
    </source>
</evidence>
<feature type="transmembrane region" description="Helical" evidence="16">
    <location>
        <begin position="222"/>
        <end position="244"/>
    </location>
</feature>
<evidence type="ECO:0000256" key="8">
    <source>
        <dbReference type="ARBA" id="ARBA00022967"/>
    </source>
</evidence>
<dbReference type="EMBL" id="KP716638">
    <property type="protein sequence ID" value="AKL90686.1"/>
    <property type="molecule type" value="Genomic_DNA"/>
</dbReference>
<evidence type="ECO:0000259" key="18">
    <source>
        <dbReference type="Pfam" id="PF01059"/>
    </source>
</evidence>
<dbReference type="PRINTS" id="PR01437">
    <property type="entry name" value="NUOXDRDTASE4"/>
</dbReference>
<evidence type="ECO:0000256" key="11">
    <source>
        <dbReference type="ARBA" id="ARBA00023027"/>
    </source>
</evidence>
<dbReference type="GO" id="GO:0003954">
    <property type="term" value="F:NADH dehydrogenase activity"/>
    <property type="evidence" value="ECO:0007669"/>
    <property type="project" value="TreeGrafter"/>
</dbReference>
<dbReference type="GO" id="GO:0015990">
    <property type="term" value="P:electron transport coupled proton transport"/>
    <property type="evidence" value="ECO:0007669"/>
    <property type="project" value="TreeGrafter"/>
</dbReference>
<dbReference type="GO" id="GO:0031966">
    <property type="term" value="C:mitochondrial membrane"/>
    <property type="evidence" value="ECO:0007669"/>
    <property type="project" value="UniProtKB-SubCell"/>
</dbReference>
<evidence type="ECO:0000256" key="4">
    <source>
        <dbReference type="ARBA" id="ARBA00021006"/>
    </source>
</evidence>
<keyword evidence="10 16" id="KW-1133">Transmembrane helix</keyword>
<feature type="transmembrane region" description="Helical" evidence="16">
    <location>
        <begin position="20"/>
        <end position="40"/>
    </location>
</feature>
<feature type="transmembrane region" description="Helical" evidence="16">
    <location>
        <begin position="306"/>
        <end position="327"/>
    </location>
</feature>
<keyword evidence="8" id="KW-1278">Translocase</keyword>
<feature type="transmembrane region" description="Helical" evidence="16">
    <location>
        <begin position="282"/>
        <end position="300"/>
    </location>
</feature>